<dbReference type="Gene3D" id="3.40.830.10">
    <property type="entry name" value="LigB-like"/>
    <property type="match status" value="1"/>
</dbReference>
<dbReference type="EMBL" id="FUZF01000020">
    <property type="protein sequence ID" value="SKC02067.1"/>
    <property type="molecule type" value="Genomic_DNA"/>
</dbReference>
<comment type="similarity">
    <text evidence="2">Belongs to the DODA-type extradiol aromatic ring-opening dioxygenase family.</text>
</comment>
<evidence type="ECO:0000259" key="6">
    <source>
        <dbReference type="Pfam" id="PF02900"/>
    </source>
</evidence>
<proteinExistence type="inferred from homology"/>
<dbReference type="InterPro" id="IPR004183">
    <property type="entry name" value="Xdiol_dOase_suB"/>
</dbReference>
<feature type="domain" description="Extradiol ring-cleavage dioxygenase class III enzyme subunit B" evidence="6">
    <location>
        <begin position="44"/>
        <end position="273"/>
    </location>
</feature>
<dbReference type="PANTHER" id="PTHR30096:SF0">
    <property type="entry name" value="4,5-DOPA DIOXYGENASE EXTRADIOL-LIKE PROTEIN"/>
    <property type="match status" value="1"/>
</dbReference>
<evidence type="ECO:0000256" key="4">
    <source>
        <dbReference type="ARBA" id="ARBA00022833"/>
    </source>
</evidence>
<keyword evidence="8" id="KW-1185">Reference proteome</keyword>
<evidence type="ECO:0000256" key="3">
    <source>
        <dbReference type="ARBA" id="ARBA00022723"/>
    </source>
</evidence>
<sequence>MEDMNRKQFLTAASVLPLTGAALKLSSLNRFIDSLDNSSKMPVLFLGHGSPMNAIEDNEFVQGFKQISKEIEPPRAILVISAHWETRGTYVTAMENPVTIHDFGGFPQELFDVQYPAPGSPELAKLTKDIVQSTDVHLDDKWGLDHGSWSVIKHLYPKADIPVIQMSIDYTQPPSFHYALAKELSVLRHKGVLIVGSGNNVHNLSKVSWSHINTVGYAFDWAKHADETMKKFIIDRNHQALIDYKKQGVEFQLAIPTPEHYMPLLYSLGLQEKNEDVHIFNDQAIAGSLTMTSLKIG</sequence>
<dbReference type="CDD" id="cd07363">
    <property type="entry name" value="45_DOPA_Dioxygenase"/>
    <property type="match status" value="1"/>
</dbReference>
<name>A0A1T5G144_9SPHI</name>
<dbReference type="Pfam" id="PF02900">
    <property type="entry name" value="LigB"/>
    <property type="match status" value="1"/>
</dbReference>
<keyword evidence="5" id="KW-0560">Oxidoreductase</keyword>
<dbReference type="GO" id="GO:0008270">
    <property type="term" value="F:zinc ion binding"/>
    <property type="evidence" value="ECO:0007669"/>
    <property type="project" value="InterPro"/>
</dbReference>
<comment type="cofactor">
    <cofactor evidence="1">
        <name>Zn(2+)</name>
        <dbReference type="ChEBI" id="CHEBI:29105"/>
    </cofactor>
</comment>
<dbReference type="STRING" id="1513896.SAMN05660841_03680"/>
<dbReference type="RefSeq" id="WP_245801084.1">
    <property type="nucleotide sequence ID" value="NZ_FUZF01000020.1"/>
</dbReference>
<protein>
    <submittedName>
        <fullName evidence="7">Aromatic ring-opening dioxygenase, catalytic subunit, LigB family</fullName>
    </submittedName>
</protein>
<keyword evidence="4" id="KW-0862">Zinc</keyword>
<dbReference type="GO" id="GO:0016702">
    <property type="term" value="F:oxidoreductase activity, acting on single donors with incorporation of molecular oxygen, incorporation of two atoms of oxygen"/>
    <property type="evidence" value="ECO:0007669"/>
    <property type="project" value="UniProtKB-ARBA"/>
</dbReference>
<dbReference type="InterPro" id="IPR014436">
    <property type="entry name" value="Extradiol_dOase_DODA"/>
</dbReference>
<evidence type="ECO:0000256" key="5">
    <source>
        <dbReference type="ARBA" id="ARBA00023002"/>
    </source>
</evidence>
<reference evidence="8" key="1">
    <citation type="submission" date="2017-02" db="EMBL/GenBank/DDBJ databases">
        <authorList>
            <person name="Varghese N."/>
            <person name="Submissions S."/>
        </authorList>
    </citation>
    <scope>NUCLEOTIDE SEQUENCE [LARGE SCALE GENOMIC DNA]</scope>
    <source>
        <strain evidence="8">DSM 24091</strain>
    </source>
</reference>
<evidence type="ECO:0000256" key="2">
    <source>
        <dbReference type="ARBA" id="ARBA00007581"/>
    </source>
</evidence>
<evidence type="ECO:0000256" key="1">
    <source>
        <dbReference type="ARBA" id="ARBA00001947"/>
    </source>
</evidence>
<gene>
    <name evidence="7" type="ORF">SAMN05660841_03680</name>
</gene>
<dbReference type="SUPFAM" id="SSF53213">
    <property type="entry name" value="LigB-like"/>
    <property type="match status" value="1"/>
</dbReference>
<keyword evidence="3" id="KW-0479">Metal-binding</keyword>
<accession>A0A1T5G144</accession>
<evidence type="ECO:0000313" key="7">
    <source>
        <dbReference type="EMBL" id="SKC02067.1"/>
    </source>
</evidence>
<dbReference type="PIRSF" id="PIRSF006157">
    <property type="entry name" value="Doxgns_DODA"/>
    <property type="match status" value="1"/>
</dbReference>
<dbReference type="GO" id="GO:0008198">
    <property type="term" value="F:ferrous iron binding"/>
    <property type="evidence" value="ECO:0007669"/>
    <property type="project" value="InterPro"/>
</dbReference>
<evidence type="ECO:0000313" key="8">
    <source>
        <dbReference type="Proteomes" id="UP000190150"/>
    </source>
</evidence>
<keyword evidence="7" id="KW-0223">Dioxygenase</keyword>
<dbReference type="AlphaFoldDB" id="A0A1T5G144"/>
<dbReference type="PANTHER" id="PTHR30096">
    <property type="entry name" value="4,5-DOPA DIOXYGENASE EXTRADIOL-LIKE PROTEIN"/>
    <property type="match status" value="1"/>
</dbReference>
<dbReference type="NCBIfam" id="NF007914">
    <property type="entry name" value="PRK10628.1"/>
    <property type="match status" value="1"/>
</dbReference>
<organism evidence="7 8">
    <name type="scientific">Sphingobacterium nematocida</name>
    <dbReference type="NCBI Taxonomy" id="1513896"/>
    <lineage>
        <taxon>Bacteria</taxon>
        <taxon>Pseudomonadati</taxon>
        <taxon>Bacteroidota</taxon>
        <taxon>Sphingobacteriia</taxon>
        <taxon>Sphingobacteriales</taxon>
        <taxon>Sphingobacteriaceae</taxon>
        <taxon>Sphingobacterium</taxon>
    </lineage>
</organism>
<dbReference type="Proteomes" id="UP000190150">
    <property type="component" value="Unassembled WGS sequence"/>
</dbReference>